<keyword evidence="1" id="KW-0812">Transmembrane</keyword>
<dbReference type="AlphaFoldDB" id="A0A1B3BBV3"/>
<keyword evidence="1" id="KW-0472">Membrane</keyword>
<gene>
    <name evidence="2" type="ORF">KS2013_1570</name>
</gene>
<dbReference type="OrthoDB" id="278054at2"/>
<feature type="transmembrane region" description="Helical" evidence="1">
    <location>
        <begin position="62"/>
        <end position="81"/>
    </location>
</feature>
<dbReference type="Pfam" id="PF20108">
    <property type="entry name" value="DUF6498"/>
    <property type="match status" value="1"/>
</dbReference>
<dbReference type="InterPro" id="IPR045466">
    <property type="entry name" value="DUF6498"/>
</dbReference>
<evidence type="ECO:0000313" key="2">
    <source>
        <dbReference type="EMBL" id="AOE50280.1"/>
    </source>
</evidence>
<dbReference type="Proteomes" id="UP000094147">
    <property type="component" value="Chromosome"/>
</dbReference>
<organism evidence="2 3">
    <name type="scientific">Kangiella sediminilitoris</name>
    <dbReference type="NCBI Taxonomy" id="1144748"/>
    <lineage>
        <taxon>Bacteria</taxon>
        <taxon>Pseudomonadati</taxon>
        <taxon>Pseudomonadota</taxon>
        <taxon>Gammaproteobacteria</taxon>
        <taxon>Kangiellales</taxon>
        <taxon>Kangiellaceae</taxon>
        <taxon>Kangiella</taxon>
    </lineage>
</organism>
<dbReference type="STRING" id="1144748.KS2013_1570"/>
<proteinExistence type="predicted"/>
<accession>A0A1B3BBV3</accession>
<evidence type="ECO:0000313" key="3">
    <source>
        <dbReference type="Proteomes" id="UP000094147"/>
    </source>
</evidence>
<dbReference type="EMBL" id="CP012418">
    <property type="protein sequence ID" value="AOE50280.1"/>
    <property type="molecule type" value="Genomic_DNA"/>
</dbReference>
<sequence length="297" mass="33811">MELEKISKGSIAIALGNAIPFIGVLLGYWSAFDLIFLYWFENIIIGIFAICRMTIRPDNPALFAIGGIFFSAFFCLHYGMFTYGHGLFISSFFEDYLISGSSSSRYSLIDVIGYMFSNRGVQLTLLAMFIAHLVEYIIAYRKKNIDAITAEMSKPYKRILVLHIAIIVGGFIATQFENSIGVALVIIAMKTYYDLKPPKLNKKSAQNISQDNEEVEKKIRTLLENPEIKINGKTHHFNSVEEMVNSAEYKKFSKIMSWLMPKAKRIMFEQALEEAIAKERRERSLDIVQKSQTSDSL</sequence>
<name>A0A1B3BBV3_9GAMM</name>
<dbReference type="KEGG" id="ksd:KS2013_1570"/>
<keyword evidence="1" id="KW-1133">Transmembrane helix</keyword>
<feature type="transmembrane region" description="Helical" evidence="1">
    <location>
        <begin position="120"/>
        <end position="139"/>
    </location>
</feature>
<dbReference type="RefSeq" id="WP_068992202.1">
    <property type="nucleotide sequence ID" value="NZ_CP012418.1"/>
</dbReference>
<reference evidence="3" key="1">
    <citation type="submission" date="2015-08" db="EMBL/GenBank/DDBJ databases">
        <authorList>
            <person name="Kim K.M."/>
        </authorList>
    </citation>
    <scope>NUCLEOTIDE SEQUENCE [LARGE SCALE GENOMIC DNA]</scope>
    <source>
        <strain evidence="3">KCTC 23892</strain>
    </source>
</reference>
<evidence type="ECO:0000256" key="1">
    <source>
        <dbReference type="SAM" id="Phobius"/>
    </source>
</evidence>
<protein>
    <submittedName>
        <fullName evidence="2">Uncharacterized protein</fullName>
    </submittedName>
</protein>
<feature type="transmembrane region" description="Helical" evidence="1">
    <location>
        <begin position="36"/>
        <end position="55"/>
    </location>
</feature>
<feature type="transmembrane region" description="Helical" evidence="1">
    <location>
        <begin position="160"/>
        <end position="189"/>
    </location>
</feature>
<keyword evidence="3" id="KW-1185">Reference proteome</keyword>
<feature type="transmembrane region" description="Helical" evidence="1">
    <location>
        <begin position="12"/>
        <end position="30"/>
    </location>
</feature>